<dbReference type="GO" id="GO:0015031">
    <property type="term" value="P:protein transport"/>
    <property type="evidence" value="ECO:0007669"/>
    <property type="project" value="UniProtKB-KW"/>
</dbReference>
<comment type="function">
    <text evidence="10">Guanine nucleotide-exchange factor (GEF) required for the formation or budding of transport vesicles from the ER.</text>
</comment>
<keyword evidence="9 10" id="KW-0472">Membrane</keyword>
<keyword evidence="5 10" id="KW-0256">Endoplasmic reticulum</keyword>
<dbReference type="GO" id="GO:0000139">
    <property type="term" value="C:Golgi membrane"/>
    <property type="evidence" value="ECO:0007669"/>
    <property type="project" value="UniProtKB-SubCell"/>
</dbReference>
<dbReference type="AlphaFoldDB" id="A0A1V6P0I6"/>
<keyword evidence="2 10" id="KW-0853">WD repeat</keyword>
<dbReference type="GO" id="GO:0006888">
    <property type="term" value="P:endoplasmic reticulum to Golgi vesicle-mediated transport"/>
    <property type="evidence" value="ECO:0007669"/>
    <property type="project" value="UniProtKB-UniRule"/>
</dbReference>
<dbReference type="Proteomes" id="UP000191522">
    <property type="component" value="Unassembled WGS sequence"/>
</dbReference>
<keyword evidence="3 10" id="KW-0812">Transmembrane</keyword>
<feature type="compositionally biased region" description="Basic and acidic residues" evidence="11">
    <location>
        <begin position="137"/>
        <end position="146"/>
    </location>
</feature>
<dbReference type="GO" id="GO:0005789">
    <property type="term" value="C:endoplasmic reticulum membrane"/>
    <property type="evidence" value="ECO:0007669"/>
    <property type="project" value="UniProtKB-SubCell"/>
</dbReference>
<dbReference type="PANTHER" id="PTHR23284:SF0">
    <property type="entry name" value="PROLACTIN REGULATORY ELEMENT-BINDING PROTEIN"/>
    <property type="match status" value="1"/>
</dbReference>
<comment type="caution">
    <text evidence="12">The sequence shown here is derived from an EMBL/GenBank/DDBJ whole genome shotgun (WGS) entry which is preliminary data.</text>
</comment>
<evidence type="ECO:0000256" key="11">
    <source>
        <dbReference type="SAM" id="MobiDB-lite"/>
    </source>
</evidence>
<keyword evidence="6" id="KW-0931">ER-Golgi transport</keyword>
<dbReference type="PANTHER" id="PTHR23284">
    <property type="entry name" value="PROLACTIN REGULATORY ELEMENT BINDING PROTEIN"/>
    <property type="match status" value="1"/>
</dbReference>
<dbReference type="GO" id="GO:0003400">
    <property type="term" value="P:regulation of COPII vesicle coating"/>
    <property type="evidence" value="ECO:0007669"/>
    <property type="project" value="UniProtKB-UniRule"/>
</dbReference>
<gene>
    <name evidence="12" type="ORF">PENDEC_c023G00863</name>
</gene>
<evidence type="ECO:0000256" key="2">
    <source>
        <dbReference type="ARBA" id="ARBA00022574"/>
    </source>
</evidence>
<keyword evidence="8 10" id="KW-1133">Transmembrane helix</keyword>
<proteinExistence type="inferred from homology"/>
<protein>
    <recommendedName>
        <fullName evidence="10">Guanine nucleotide-exchange factor SEC12</fullName>
    </recommendedName>
</protein>
<accession>A0A1V6P0I6</accession>
<dbReference type="InterPro" id="IPR015943">
    <property type="entry name" value="WD40/YVTN_repeat-like_dom_sf"/>
</dbReference>
<organism evidence="12 13">
    <name type="scientific">Penicillium decumbens</name>
    <dbReference type="NCBI Taxonomy" id="69771"/>
    <lineage>
        <taxon>Eukaryota</taxon>
        <taxon>Fungi</taxon>
        <taxon>Dikarya</taxon>
        <taxon>Ascomycota</taxon>
        <taxon>Pezizomycotina</taxon>
        <taxon>Eurotiomycetes</taxon>
        <taxon>Eurotiomycetidae</taxon>
        <taxon>Eurotiales</taxon>
        <taxon>Aspergillaceae</taxon>
        <taxon>Penicillium</taxon>
    </lineage>
</organism>
<feature type="region of interest" description="Disordered" evidence="11">
    <location>
        <begin position="121"/>
        <end position="146"/>
    </location>
</feature>
<name>A0A1V6P0I6_PENDC</name>
<reference evidence="13" key="1">
    <citation type="journal article" date="2017" name="Nat. Microbiol.">
        <title>Global analysis of biosynthetic gene clusters reveals vast potential of secondary metabolite production in Penicillium species.</title>
        <authorList>
            <person name="Nielsen J.C."/>
            <person name="Grijseels S."/>
            <person name="Prigent S."/>
            <person name="Ji B."/>
            <person name="Dainat J."/>
            <person name="Nielsen K.F."/>
            <person name="Frisvad J.C."/>
            <person name="Workman M."/>
            <person name="Nielsen J."/>
        </authorList>
    </citation>
    <scope>NUCLEOTIDE SEQUENCE [LARGE SCALE GENOMIC DNA]</scope>
    <source>
        <strain evidence="13">IBT 11843</strain>
    </source>
</reference>
<dbReference type="STRING" id="69771.A0A1V6P0I6"/>
<comment type="similarity">
    <text evidence="10">Belongs to the WD repeat SEC12 family.</text>
</comment>
<dbReference type="InterPro" id="IPR045260">
    <property type="entry name" value="Sec12-like"/>
</dbReference>
<dbReference type="OMA" id="EPQLAIF"/>
<evidence type="ECO:0000256" key="5">
    <source>
        <dbReference type="ARBA" id="ARBA00022824"/>
    </source>
</evidence>
<dbReference type="GO" id="GO:0005085">
    <property type="term" value="F:guanyl-nucleotide exchange factor activity"/>
    <property type="evidence" value="ECO:0007669"/>
    <property type="project" value="InterPro"/>
</dbReference>
<evidence type="ECO:0000256" key="9">
    <source>
        <dbReference type="ARBA" id="ARBA00023136"/>
    </source>
</evidence>
<sequence>MAPTIHSAKLTLSCPLFAADFDPRNNGRLLVGGGGGEGRSGVGNKISLIDTSRRDEITEAVEMNLSRDEDSVTSLAAAPQSTDEEYSLVVLAGINSSIAEQKKNNNQHMRAFRFEAPRKVEALVTDTPESEDEDKEEKEKKEKEKKIEMIPGKAAQLSKESLFRSKSGESGDTYQRILRLSPWRKQADASEKSIQDTRVGAIATGLAPSGEIVIFRATESPSESDVIGRIRLGVNEEADDIDFASLEHDSYEGDVASLKQGETPGRFHLAYTNGVDVWVGDISSTARSNAAPDLSRVMTIPLPSSGARAARPKFRSLRFLSPTHILVLQNAPERSGCELVLLQLPTERDAVAKVLRRRKLPRGVKIGLGLDVCPLGTNPVGQQQTIIAVSGSDHSISLFTIEYGPSKGYGKIQPYTTLRDVHPFSMTKICFSPFIAPAHPITPEVPPQKVKLASVSMGNTVVVHTLPLQPFPPSSRSPRYILSLPGPSEFWEGLVFSFALLVSFLVICTALLSFAEIRGASPPYLGAANYLPDTWRENWAVEYKVPPNGKGSYFNTLFAPRHTETIQVSDELPSLKDILDRVHRAGAAPADIETLAPQSLSVIVRCDKSGMNPEHSVIIETSSAYKGGHGPSEKERLRAWREMTPAHQDSWKRRLEAAGRWTVDQGESVLQGVLFSEACGHLGAWVADEL</sequence>
<evidence type="ECO:0000256" key="7">
    <source>
        <dbReference type="ARBA" id="ARBA00022927"/>
    </source>
</evidence>
<feature type="transmembrane region" description="Helical" evidence="10">
    <location>
        <begin position="494"/>
        <end position="515"/>
    </location>
</feature>
<keyword evidence="4 10" id="KW-0677">Repeat</keyword>
<dbReference type="Gene3D" id="2.130.10.10">
    <property type="entry name" value="YVTN repeat-like/Quinoprotein amine dehydrogenase"/>
    <property type="match status" value="1"/>
</dbReference>
<keyword evidence="7 10" id="KW-0653">Protein transport</keyword>
<evidence type="ECO:0000313" key="13">
    <source>
        <dbReference type="Proteomes" id="UP000191522"/>
    </source>
</evidence>
<dbReference type="FunFam" id="2.130.10.10:FF:001559">
    <property type="entry name" value="Uncharacterized protein"/>
    <property type="match status" value="1"/>
</dbReference>
<dbReference type="OrthoDB" id="2013972at2759"/>
<evidence type="ECO:0000256" key="8">
    <source>
        <dbReference type="ARBA" id="ARBA00022989"/>
    </source>
</evidence>
<keyword evidence="13" id="KW-1185">Reference proteome</keyword>
<evidence type="ECO:0000256" key="6">
    <source>
        <dbReference type="ARBA" id="ARBA00022892"/>
    </source>
</evidence>
<evidence type="ECO:0000256" key="3">
    <source>
        <dbReference type="ARBA" id="ARBA00022692"/>
    </source>
</evidence>
<dbReference type="EMBL" id="MDYL01000023">
    <property type="protein sequence ID" value="OQD70484.1"/>
    <property type="molecule type" value="Genomic_DNA"/>
</dbReference>
<evidence type="ECO:0000313" key="12">
    <source>
        <dbReference type="EMBL" id="OQD70484.1"/>
    </source>
</evidence>
<evidence type="ECO:0000256" key="4">
    <source>
        <dbReference type="ARBA" id="ARBA00022737"/>
    </source>
</evidence>
<evidence type="ECO:0000256" key="1">
    <source>
        <dbReference type="ARBA" id="ARBA00022448"/>
    </source>
</evidence>
<keyword evidence="1 10" id="KW-0813">Transport</keyword>
<evidence type="ECO:0000256" key="10">
    <source>
        <dbReference type="RuleBase" id="RU369019"/>
    </source>
</evidence>
<comment type="subcellular location">
    <subcellularLocation>
        <location evidence="10">Endoplasmic reticulum membrane</location>
        <topology evidence="10">Single-pass type II membrane protein</topology>
    </subcellularLocation>
    <subcellularLocation>
        <location evidence="10">Golgi apparatus membrane</location>
        <topology evidence="10">Single-pass type II membrane protein</topology>
    </subcellularLocation>
</comment>